<dbReference type="Gene3D" id="3.40.50.720">
    <property type="entry name" value="NAD(P)-binding Rossmann-like Domain"/>
    <property type="match status" value="1"/>
</dbReference>
<dbReference type="PANTHER" id="PTHR43103:SF3">
    <property type="entry name" value="ADP-L-GLYCERO-D-MANNO-HEPTOSE-6-EPIMERASE"/>
    <property type="match status" value="1"/>
</dbReference>
<evidence type="ECO:0000259" key="3">
    <source>
        <dbReference type="Pfam" id="PF01370"/>
    </source>
</evidence>
<comment type="caution">
    <text evidence="4">The sequence shown here is derived from an EMBL/GenBank/DDBJ whole genome shotgun (WGS) entry which is preliminary data.</text>
</comment>
<sequence length="328" mass="34398">MKIVITGGGGFLGQRLARALLARDVPTEPAMDEIATSLVLFDRDFPEVPVDPRISVVRGSVTDAGALEALVDGADVVFHLAAVVSGQAEADFDLGMEVNVQGSQTLLEACRKSGNSPRVVFTSSVAVFGPVSEDAPLSVAPRSSYGAEKAIAELLLAEYTRRGFVDGVVLRLPTISVRPGLPNQAASSFASGIVREPLCGKDTVCPVAPDLPLWLLSPRHAIANLVHAGDLPAAMLGANPIVDLPGLSVTVAQMVEALEAVAGSEPLEHIAWCLDPAVERIVASWPARWDDSRARALGFTSDSSFDQTIRDFLEEMNAGPSAPLAAAC</sequence>
<dbReference type="CDD" id="cd05238">
    <property type="entry name" value="Gne_like_SDR_e"/>
    <property type="match status" value="1"/>
</dbReference>
<name>A0A931HEE8_9SPHN</name>
<dbReference type="EMBL" id="JADZGI010000001">
    <property type="protein sequence ID" value="MBH0113856.1"/>
    <property type="molecule type" value="Genomic_DNA"/>
</dbReference>
<dbReference type="GO" id="GO:0016491">
    <property type="term" value="F:oxidoreductase activity"/>
    <property type="evidence" value="ECO:0007669"/>
    <property type="project" value="InterPro"/>
</dbReference>
<dbReference type="Proteomes" id="UP000617634">
    <property type="component" value="Unassembled WGS sequence"/>
</dbReference>
<gene>
    <name evidence="4" type="ORF">I5E68_12960</name>
</gene>
<dbReference type="AlphaFoldDB" id="A0A931HEE8"/>
<dbReference type="InterPro" id="IPR036291">
    <property type="entry name" value="NAD(P)-bd_dom_sf"/>
</dbReference>
<evidence type="ECO:0000256" key="2">
    <source>
        <dbReference type="ARBA" id="ARBA00023277"/>
    </source>
</evidence>
<dbReference type="NCBIfam" id="NF043036">
    <property type="entry name" value="ErythonDh"/>
    <property type="match status" value="1"/>
</dbReference>
<reference evidence="4" key="1">
    <citation type="submission" date="2020-11" db="EMBL/GenBank/DDBJ databases">
        <title>Novosphingobium aureum sp. nov., a marine bacterium isolated from sediment of a salt flat.</title>
        <authorList>
            <person name="Yoo Y."/>
            <person name="Kim J.-J."/>
        </authorList>
    </citation>
    <scope>NUCLEOTIDE SEQUENCE</scope>
    <source>
        <strain evidence="4">YJ-S2-02</strain>
    </source>
</reference>
<organism evidence="4 5">
    <name type="scientific">Novosphingobium aureum</name>
    <dbReference type="NCBI Taxonomy" id="2792964"/>
    <lineage>
        <taxon>Bacteria</taxon>
        <taxon>Pseudomonadati</taxon>
        <taxon>Pseudomonadota</taxon>
        <taxon>Alphaproteobacteria</taxon>
        <taxon>Sphingomonadales</taxon>
        <taxon>Sphingomonadaceae</taxon>
        <taxon>Novosphingobium</taxon>
    </lineage>
</organism>
<dbReference type="PANTHER" id="PTHR43103">
    <property type="entry name" value="NUCLEOSIDE-DIPHOSPHATE-SUGAR EPIMERASE"/>
    <property type="match status" value="1"/>
</dbReference>
<evidence type="ECO:0000313" key="5">
    <source>
        <dbReference type="Proteomes" id="UP000617634"/>
    </source>
</evidence>
<feature type="domain" description="NAD-dependent epimerase/dehydratase" evidence="3">
    <location>
        <begin position="3"/>
        <end position="235"/>
    </location>
</feature>
<keyword evidence="1" id="KW-0521">NADP</keyword>
<protein>
    <submittedName>
        <fullName evidence="4">SDR family oxidoreductase</fullName>
    </submittedName>
</protein>
<proteinExistence type="predicted"/>
<keyword evidence="2" id="KW-0119">Carbohydrate metabolism</keyword>
<accession>A0A931HEE8</accession>
<evidence type="ECO:0000256" key="1">
    <source>
        <dbReference type="ARBA" id="ARBA00022857"/>
    </source>
</evidence>
<keyword evidence="5" id="KW-1185">Reference proteome</keyword>
<dbReference type="InterPro" id="IPR050005">
    <property type="entry name" value="DenD"/>
</dbReference>
<dbReference type="Pfam" id="PF01370">
    <property type="entry name" value="Epimerase"/>
    <property type="match status" value="1"/>
</dbReference>
<evidence type="ECO:0000313" key="4">
    <source>
        <dbReference type="EMBL" id="MBH0113856.1"/>
    </source>
</evidence>
<dbReference type="RefSeq" id="WP_197164272.1">
    <property type="nucleotide sequence ID" value="NZ_JADZGI010000001.1"/>
</dbReference>
<dbReference type="Gene3D" id="3.90.25.10">
    <property type="entry name" value="UDP-galactose 4-epimerase, domain 1"/>
    <property type="match status" value="1"/>
</dbReference>
<dbReference type="InterPro" id="IPR001509">
    <property type="entry name" value="Epimerase_deHydtase"/>
</dbReference>
<dbReference type="SUPFAM" id="SSF51735">
    <property type="entry name" value="NAD(P)-binding Rossmann-fold domains"/>
    <property type="match status" value="1"/>
</dbReference>